<name>A0A4P9C915_EUBML</name>
<evidence type="ECO:0000313" key="6">
    <source>
        <dbReference type="Proteomes" id="UP000218387"/>
    </source>
</evidence>
<dbReference type="PANTHER" id="PTHR43537:SF5">
    <property type="entry name" value="UXU OPERON TRANSCRIPTIONAL REGULATOR"/>
    <property type="match status" value="1"/>
</dbReference>
<dbReference type="InterPro" id="IPR036388">
    <property type="entry name" value="WH-like_DNA-bd_sf"/>
</dbReference>
<evidence type="ECO:0000256" key="2">
    <source>
        <dbReference type="ARBA" id="ARBA00023125"/>
    </source>
</evidence>
<protein>
    <submittedName>
        <fullName evidence="5">FadR family transcriptional regulator</fullName>
    </submittedName>
</protein>
<dbReference type="KEGG" id="emt:CPZ25_007490"/>
<dbReference type="PRINTS" id="PR00035">
    <property type="entry name" value="HTHGNTR"/>
</dbReference>
<keyword evidence="1" id="KW-0805">Transcription regulation</keyword>
<keyword evidence="6" id="KW-1185">Reference proteome</keyword>
<dbReference type="AlphaFoldDB" id="A0A4P9C915"/>
<evidence type="ECO:0000313" key="5">
    <source>
        <dbReference type="EMBL" id="QCT71175.1"/>
    </source>
</evidence>
<accession>A0A4P9C915</accession>
<dbReference type="Pfam" id="PF00392">
    <property type="entry name" value="GntR"/>
    <property type="match status" value="1"/>
</dbReference>
<dbReference type="RefSeq" id="WP_074617197.1">
    <property type="nucleotide sequence ID" value="NZ_CP029487.1"/>
</dbReference>
<keyword evidence="3" id="KW-0804">Transcription</keyword>
<evidence type="ECO:0000256" key="3">
    <source>
        <dbReference type="ARBA" id="ARBA00023163"/>
    </source>
</evidence>
<sequence length="245" mass="28340">MVKKDLKIRKMSAPDLVCEEIKSSILRGVWEENEKIPSEGELAELFGVNRFTVRMALQKLNTLGILETRVGDGSYVCSFDFDKHMQSISELYMTNELLEDVAEFRSIIEVECFRLAVLRATEEDLELLKECCENFERDITDYVNASEDSKNRGVLFQKFNDSDVELHSQISSMSHNDLLSYSFSIAKEPIREHMMTIGHERVKNLKPGDAIYSAEDHWKLYYTIRDKDFEAGREVLLNMINRTSS</sequence>
<dbReference type="Pfam" id="PF07729">
    <property type="entry name" value="FCD"/>
    <property type="match status" value="1"/>
</dbReference>
<dbReference type="SMART" id="SM00345">
    <property type="entry name" value="HTH_GNTR"/>
    <property type="match status" value="1"/>
</dbReference>
<dbReference type="PROSITE" id="PS50949">
    <property type="entry name" value="HTH_GNTR"/>
    <property type="match status" value="1"/>
</dbReference>
<proteinExistence type="predicted"/>
<evidence type="ECO:0000259" key="4">
    <source>
        <dbReference type="PROSITE" id="PS50949"/>
    </source>
</evidence>
<dbReference type="Gene3D" id="1.20.120.530">
    <property type="entry name" value="GntR ligand-binding domain-like"/>
    <property type="match status" value="1"/>
</dbReference>
<dbReference type="EMBL" id="CP029487">
    <property type="protein sequence ID" value="QCT71175.1"/>
    <property type="molecule type" value="Genomic_DNA"/>
</dbReference>
<dbReference type="CDD" id="cd07377">
    <property type="entry name" value="WHTH_GntR"/>
    <property type="match status" value="1"/>
</dbReference>
<dbReference type="InterPro" id="IPR000524">
    <property type="entry name" value="Tscrpt_reg_HTH_GntR"/>
</dbReference>
<dbReference type="SUPFAM" id="SSF48008">
    <property type="entry name" value="GntR ligand-binding domain-like"/>
    <property type="match status" value="1"/>
</dbReference>
<dbReference type="SMART" id="SM00895">
    <property type="entry name" value="FCD"/>
    <property type="match status" value="1"/>
</dbReference>
<dbReference type="Gene3D" id="1.10.10.10">
    <property type="entry name" value="Winged helix-like DNA-binding domain superfamily/Winged helix DNA-binding domain"/>
    <property type="match status" value="1"/>
</dbReference>
<feature type="domain" description="HTH gntR-type" evidence="4">
    <location>
        <begin position="11"/>
        <end position="79"/>
    </location>
</feature>
<dbReference type="InterPro" id="IPR036390">
    <property type="entry name" value="WH_DNA-bd_sf"/>
</dbReference>
<dbReference type="GO" id="GO:0003700">
    <property type="term" value="F:DNA-binding transcription factor activity"/>
    <property type="evidence" value="ECO:0007669"/>
    <property type="project" value="InterPro"/>
</dbReference>
<keyword evidence="2" id="KW-0238">DNA-binding</keyword>
<dbReference type="GO" id="GO:0003677">
    <property type="term" value="F:DNA binding"/>
    <property type="evidence" value="ECO:0007669"/>
    <property type="project" value="UniProtKB-KW"/>
</dbReference>
<dbReference type="PANTHER" id="PTHR43537">
    <property type="entry name" value="TRANSCRIPTIONAL REGULATOR, GNTR FAMILY"/>
    <property type="match status" value="1"/>
</dbReference>
<dbReference type="InterPro" id="IPR011711">
    <property type="entry name" value="GntR_C"/>
</dbReference>
<dbReference type="SUPFAM" id="SSF46785">
    <property type="entry name" value="Winged helix' DNA-binding domain"/>
    <property type="match status" value="1"/>
</dbReference>
<dbReference type="InterPro" id="IPR008920">
    <property type="entry name" value="TF_FadR/GntR_C"/>
</dbReference>
<evidence type="ECO:0000256" key="1">
    <source>
        <dbReference type="ARBA" id="ARBA00023015"/>
    </source>
</evidence>
<dbReference type="Proteomes" id="UP000218387">
    <property type="component" value="Chromosome"/>
</dbReference>
<reference evidence="5 6" key="1">
    <citation type="submission" date="2018-05" db="EMBL/GenBank/DDBJ databases">
        <title>Genome comparison of Eubacterium sp.</title>
        <authorList>
            <person name="Feng Y."/>
            <person name="Sanchez-Andrea I."/>
            <person name="Stams A.J.M."/>
            <person name="De Vos W.M."/>
        </authorList>
    </citation>
    <scope>NUCLEOTIDE SEQUENCE [LARGE SCALE GENOMIC DNA]</scope>
    <source>
        <strain evidence="5 6">YI</strain>
    </source>
</reference>
<organism evidence="5 6">
    <name type="scientific">Eubacterium maltosivorans</name>
    <dbReference type="NCBI Taxonomy" id="2041044"/>
    <lineage>
        <taxon>Bacteria</taxon>
        <taxon>Bacillati</taxon>
        <taxon>Bacillota</taxon>
        <taxon>Clostridia</taxon>
        <taxon>Eubacteriales</taxon>
        <taxon>Eubacteriaceae</taxon>
        <taxon>Eubacterium</taxon>
    </lineage>
</organism>
<gene>
    <name evidence="5" type="ORF">CPZ25_007490</name>
</gene>